<evidence type="ECO:0000256" key="1">
    <source>
        <dbReference type="SAM" id="MobiDB-lite"/>
    </source>
</evidence>
<keyword evidence="4" id="KW-1185">Reference proteome</keyword>
<name>A0ABV9YRN7_9PSEU</name>
<gene>
    <name evidence="3" type="ORF">ACFPBZ_20235</name>
</gene>
<dbReference type="EMBL" id="JBHSIV010000024">
    <property type="protein sequence ID" value="MFC5064562.1"/>
    <property type="molecule type" value="Genomic_DNA"/>
</dbReference>
<proteinExistence type="predicted"/>
<dbReference type="InterPro" id="IPR002937">
    <property type="entry name" value="Amino_oxidase"/>
</dbReference>
<feature type="region of interest" description="Disordered" evidence="1">
    <location>
        <begin position="64"/>
        <end position="87"/>
    </location>
</feature>
<feature type="domain" description="Amine oxidase" evidence="2">
    <location>
        <begin position="135"/>
        <end position="344"/>
    </location>
</feature>
<comment type="caution">
    <text evidence="3">The sequence shown here is derived from an EMBL/GenBank/DDBJ whole genome shotgun (WGS) entry which is preliminary data.</text>
</comment>
<protein>
    <submittedName>
        <fullName evidence="3">NAD(P)/FAD-dependent oxidoreductase</fullName>
    </submittedName>
</protein>
<dbReference type="SUPFAM" id="SSF51905">
    <property type="entry name" value="FAD/NAD(P)-binding domain"/>
    <property type="match status" value="1"/>
</dbReference>
<organism evidence="3 4">
    <name type="scientific">Actinomycetospora atypica</name>
    <dbReference type="NCBI Taxonomy" id="1290095"/>
    <lineage>
        <taxon>Bacteria</taxon>
        <taxon>Bacillati</taxon>
        <taxon>Actinomycetota</taxon>
        <taxon>Actinomycetes</taxon>
        <taxon>Pseudonocardiales</taxon>
        <taxon>Pseudonocardiaceae</taxon>
        <taxon>Actinomycetospora</taxon>
    </lineage>
</organism>
<sequence>MSSGEGGDLSDMVAASGYSPSDIPAASHRADVIVVGGGISGLACARALDAAGVPVRVLERSNRVGGRLSSPPLPRGGDGARPDDARPVDMGTAYFTVSDDEFGEQVADWERRGLARPWTDTLLAWSEGSMEPKSGPQRWAAPGGLRSLVADLAEGLRIDTGHTVSEVTPGPSVDGEPACAVVLAMPDPQAARLVRAPMRSAQVLADHPWNPVIAVALGYERRTWDEFPAAFVNDHPSLSLLADDGSRRGDDAPVLVAHTTGDLAQRHLEAPDGVIPAVVDAVTEVLGLDERPVWTHAHRWTYASPADPHDTPADRPFHLDDDLVAVVGDGWGSPKVETAWRSGTLLGRALAARVDC</sequence>
<feature type="compositionally biased region" description="Basic and acidic residues" evidence="1">
    <location>
        <begin position="78"/>
        <end position="87"/>
    </location>
</feature>
<evidence type="ECO:0000313" key="4">
    <source>
        <dbReference type="Proteomes" id="UP001595947"/>
    </source>
</evidence>
<reference evidence="4" key="1">
    <citation type="journal article" date="2019" name="Int. J. Syst. Evol. Microbiol.">
        <title>The Global Catalogue of Microorganisms (GCM) 10K type strain sequencing project: providing services to taxonomists for standard genome sequencing and annotation.</title>
        <authorList>
            <consortium name="The Broad Institute Genomics Platform"/>
            <consortium name="The Broad Institute Genome Sequencing Center for Infectious Disease"/>
            <person name="Wu L."/>
            <person name="Ma J."/>
        </authorList>
    </citation>
    <scope>NUCLEOTIDE SEQUENCE [LARGE SCALE GENOMIC DNA]</scope>
    <source>
        <strain evidence="4">CGMCC 4.7093</strain>
    </source>
</reference>
<dbReference type="Pfam" id="PF13450">
    <property type="entry name" value="NAD_binding_8"/>
    <property type="match status" value="1"/>
</dbReference>
<evidence type="ECO:0000259" key="2">
    <source>
        <dbReference type="Pfam" id="PF01593"/>
    </source>
</evidence>
<dbReference type="InterPro" id="IPR036188">
    <property type="entry name" value="FAD/NAD-bd_sf"/>
</dbReference>
<accession>A0ABV9YRN7</accession>
<dbReference type="PANTHER" id="PTHR16128">
    <property type="entry name" value="FAD/NAD(P)-BINDING OXIDOREDUCTASE FAMILY PROTEIN"/>
    <property type="match status" value="1"/>
</dbReference>
<dbReference type="Gene3D" id="3.50.50.60">
    <property type="entry name" value="FAD/NAD(P)-binding domain"/>
    <property type="match status" value="1"/>
</dbReference>
<dbReference type="RefSeq" id="WP_378037906.1">
    <property type="nucleotide sequence ID" value="NZ_JBHSIV010000024.1"/>
</dbReference>
<dbReference type="PANTHER" id="PTHR16128:SF5">
    <property type="entry name" value="FAD_NAD(P)-BINDING OXIDOREDUCTASE FAMILY PROTEIN"/>
    <property type="match status" value="1"/>
</dbReference>
<evidence type="ECO:0000313" key="3">
    <source>
        <dbReference type="EMBL" id="MFC5064562.1"/>
    </source>
</evidence>
<dbReference type="Gene3D" id="3.90.660.10">
    <property type="match status" value="1"/>
</dbReference>
<dbReference type="Pfam" id="PF01593">
    <property type="entry name" value="Amino_oxidase"/>
    <property type="match status" value="1"/>
</dbReference>
<dbReference type="Proteomes" id="UP001595947">
    <property type="component" value="Unassembled WGS sequence"/>
</dbReference>